<name>A0ACB6S143_9PLEO</name>
<evidence type="ECO:0000313" key="2">
    <source>
        <dbReference type="Proteomes" id="UP000799754"/>
    </source>
</evidence>
<comment type="caution">
    <text evidence="1">The sequence shown here is derived from an EMBL/GenBank/DDBJ whole genome shotgun (WGS) entry which is preliminary data.</text>
</comment>
<organism evidence="1 2">
    <name type="scientific">Macroventuria anomochaeta</name>
    <dbReference type="NCBI Taxonomy" id="301207"/>
    <lineage>
        <taxon>Eukaryota</taxon>
        <taxon>Fungi</taxon>
        <taxon>Dikarya</taxon>
        <taxon>Ascomycota</taxon>
        <taxon>Pezizomycotina</taxon>
        <taxon>Dothideomycetes</taxon>
        <taxon>Pleosporomycetidae</taxon>
        <taxon>Pleosporales</taxon>
        <taxon>Pleosporineae</taxon>
        <taxon>Didymellaceae</taxon>
        <taxon>Macroventuria</taxon>
    </lineage>
</organism>
<gene>
    <name evidence="1" type="ORF">BU25DRAFT_458388</name>
</gene>
<dbReference type="EMBL" id="MU006715">
    <property type="protein sequence ID" value="KAF2628010.1"/>
    <property type="molecule type" value="Genomic_DNA"/>
</dbReference>
<protein>
    <submittedName>
        <fullName evidence="1">Uncharacterized protein</fullName>
    </submittedName>
</protein>
<reference evidence="1" key="1">
    <citation type="journal article" date="2020" name="Stud. Mycol.">
        <title>101 Dothideomycetes genomes: a test case for predicting lifestyles and emergence of pathogens.</title>
        <authorList>
            <person name="Haridas S."/>
            <person name="Albert R."/>
            <person name="Binder M."/>
            <person name="Bloem J."/>
            <person name="Labutti K."/>
            <person name="Salamov A."/>
            <person name="Andreopoulos B."/>
            <person name="Baker S."/>
            <person name="Barry K."/>
            <person name="Bills G."/>
            <person name="Bluhm B."/>
            <person name="Cannon C."/>
            <person name="Castanera R."/>
            <person name="Culley D."/>
            <person name="Daum C."/>
            <person name="Ezra D."/>
            <person name="Gonzalez J."/>
            <person name="Henrissat B."/>
            <person name="Kuo A."/>
            <person name="Liang C."/>
            <person name="Lipzen A."/>
            <person name="Lutzoni F."/>
            <person name="Magnuson J."/>
            <person name="Mondo S."/>
            <person name="Nolan M."/>
            <person name="Ohm R."/>
            <person name="Pangilinan J."/>
            <person name="Park H.-J."/>
            <person name="Ramirez L."/>
            <person name="Alfaro M."/>
            <person name="Sun H."/>
            <person name="Tritt A."/>
            <person name="Yoshinaga Y."/>
            <person name="Zwiers L.-H."/>
            <person name="Turgeon B."/>
            <person name="Goodwin S."/>
            <person name="Spatafora J."/>
            <person name="Crous P."/>
            <person name="Grigoriev I."/>
        </authorList>
    </citation>
    <scope>NUCLEOTIDE SEQUENCE</scope>
    <source>
        <strain evidence="1">CBS 525.71</strain>
    </source>
</reference>
<sequence length="139" mass="14734">MAAAATATVIPRADYGAWNVSITSTGGSDKQRTETVTGVYANAQLTDNIPVNCHFQGMLNGEVINKLTCDPESFSYTFEAAGYDDGYLYQLTLTQTVALSGTNVTVKGTSDKFKRTCDKVTGKRCSASDILVQASTAVA</sequence>
<proteinExistence type="predicted"/>
<accession>A0ACB6S143</accession>
<dbReference type="Proteomes" id="UP000799754">
    <property type="component" value="Unassembled WGS sequence"/>
</dbReference>
<evidence type="ECO:0000313" key="1">
    <source>
        <dbReference type="EMBL" id="KAF2628010.1"/>
    </source>
</evidence>
<keyword evidence="2" id="KW-1185">Reference proteome</keyword>